<reference evidence="1" key="1">
    <citation type="journal article" date="2013" name="Genetics">
        <title>The draft genome and transcriptome of Panagrellus redivivus are shaped by the harsh demands of a free-living lifestyle.</title>
        <authorList>
            <person name="Srinivasan J."/>
            <person name="Dillman A.R."/>
            <person name="Macchietto M.G."/>
            <person name="Heikkinen L."/>
            <person name="Lakso M."/>
            <person name="Fracchia K.M."/>
            <person name="Antoshechkin I."/>
            <person name="Mortazavi A."/>
            <person name="Wong G."/>
            <person name="Sternberg P.W."/>
        </authorList>
    </citation>
    <scope>NUCLEOTIDE SEQUENCE [LARGE SCALE GENOMIC DNA]</scope>
    <source>
        <strain evidence="1">MT8872</strain>
    </source>
</reference>
<dbReference type="WBParaSite" id="Pan_g6150.t1">
    <property type="protein sequence ID" value="Pan_g6150.t1"/>
    <property type="gene ID" value="Pan_g6150"/>
</dbReference>
<protein>
    <submittedName>
        <fullName evidence="2">F-box domain-containing protein</fullName>
    </submittedName>
</protein>
<proteinExistence type="predicted"/>
<dbReference type="Proteomes" id="UP000492821">
    <property type="component" value="Unassembled WGS sequence"/>
</dbReference>
<sequence length="175" mass="20788">MSTTLNTVTLKRFSYDWIRRFIELLPSDRRNFRYQHISPAFNFLLKKYIDHKFGKNIYIKYKNHLDNATIRSLSNVVITDQITFLNCGPGVIDRFFTSPKIKTCRLLNLNLLSCRITPDELMKILNFTYVKYEEIFLEGTITERVSVSSIIPEIRPEPKYKFCLENLIDDQDEYI</sequence>
<keyword evidence="1" id="KW-1185">Reference proteome</keyword>
<evidence type="ECO:0000313" key="1">
    <source>
        <dbReference type="Proteomes" id="UP000492821"/>
    </source>
</evidence>
<name>A0A7E5A0D9_PANRE</name>
<dbReference type="AlphaFoldDB" id="A0A7E5A0D9"/>
<accession>A0A7E5A0D9</accession>
<evidence type="ECO:0000313" key="2">
    <source>
        <dbReference type="WBParaSite" id="Pan_g6150.t1"/>
    </source>
</evidence>
<organism evidence="1 2">
    <name type="scientific">Panagrellus redivivus</name>
    <name type="common">Microworm</name>
    <dbReference type="NCBI Taxonomy" id="6233"/>
    <lineage>
        <taxon>Eukaryota</taxon>
        <taxon>Metazoa</taxon>
        <taxon>Ecdysozoa</taxon>
        <taxon>Nematoda</taxon>
        <taxon>Chromadorea</taxon>
        <taxon>Rhabditida</taxon>
        <taxon>Tylenchina</taxon>
        <taxon>Panagrolaimomorpha</taxon>
        <taxon>Panagrolaimoidea</taxon>
        <taxon>Panagrolaimidae</taxon>
        <taxon>Panagrellus</taxon>
    </lineage>
</organism>
<reference evidence="2" key="2">
    <citation type="submission" date="2020-10" db="UniProtKB">
        <authorList>
            <consortium name="WormBaseParasite"/>
        </authorList>
    </citation>
    <scope>IDENTIFICATION</scope>
</reference>